<reference evidence="10 11" key="1">
    <citation type="journal article" date="2019" name="Sci. Rep.">
        <title>Orb-weaving spider Araneus ventricosus genome elucidates the spidroin gene catalogue.</title>
        <authorList>
            <person name="Kono N."/>
            <person name="Nakamura H."/>
            <person name="Ohtoshi R."/>
            <person name="Moran D.A.P."/>
            <person name="Shinohara A."/>
            <person name="Yoshida Y."/>
            <person name="Fujiwara M."/>
            <person name="Mori M."/>
            <person name="Tomita M."/>
            <person name="Arakawa K."/>
        </authorList>
    </citation>
    <scope>NUCLEOTIDE SEQUENCE [LARGE SCALE GENOMIC DNA]</scope>
</reference>
<dbReference type="EMBL" id="BGPR01017435">
    <property type="protein sequence ID" value="GBN76148.1"/>
    <property type="molecule type" value="Genomic_DNA"/>
</dbReference>
<evidence type="ECO:0000313" key="11">
    <source>
        <dbReference type="Proteomes" id="UP000499080"/>
    </source>
</evidence>
<keyword evidence="11" id="KW-1185">Reference proteome</keyword>
<name>A0A4Y2RKG9_ARAVE</name>
<keyword evidence="4" id="KW-0999">Mitochondrion inner membrane</keyword>
<evidence type="ECO:0000256" key="1">
    <source>
        <dbReference type="ARBA" id="ARBA00004434"/>
    </source>
</evidence>
<organism evidence="10 11">
    <name type="scientific">Araneus ventricosus</name>
    <name type="common">Orbweaver spider</name>
    <name type="synonym">Epeira ventricosa</name>
    <dbReference type="NCBI Taxonomy" id="182803"/>
    <lineage>
        <taxon>Eukaryota</taxon>
        <taxon>Metazoa</taxon>
        <taxon>Ecdysozoa</taxon>
        <taxon>Arthropoda</taxon>
        <taxon>Chelicerata</taxon>
        <taxon>Arachnida</taxon>
        <taxon>Araneae</taxon>
        <taxon>Araneomorphae</taxon>
        <taxon>Entelegynae</taxon>
        <taxon>Araneoidea</taxon>
        <taxon>Araneidae</taxon>
        <taxon>Araneus</taxon>
    </lineage>
</organism>
<dbReference type="Pfam" id="PF02936">
    <property type="entry name" value="COX4"/>
    <property type="match status" value="1"/>
</dbReference>
<keyword evidence="5" id="KW-0809">Transit peptide</keyword>
<dbReference type="Proteomes" id="UP000499080">
    <property type="component" value="Unassembled WGS sequence"/>
</dbReference>
<protein>
    <recommendedName>
        <fullName evidence="12">Cytochrome c oxidase subunit 4</fullName>
    </recommendedName>
</protein>
<dbReference type="AlphaFoldDB" id="A0A4Y2RKG9"/>
<evidence type="ECO:0000256" key="5">
    <source>
        <dbReference type="ARBA" id="ARBA00022946"/>
    </source>
</evidence>
<evidence type="ECO:0000256" key="8">
    <source>
        <dbReference type="ARBA" id="ARBA00023128"/>
    </source>
</evidence>
<keyword evidence="3" id="KW-0812">Transmembrane</keyword>
<dbReference type="PANTHER" id="PTHR10707">
    <property type="entry name" value="CYTOCHROME C OXIDASE SUBUNIT IV"/>
    <property type="match status" value="1"/>
</dbReference>
<comment type="subcellular location">
    <subcellularLocation>
        <location evidence="1">Mitochondrion inner membrane</location>
        <topology evidence="1">Single-pass membrane protein</topology>
    </subcellularLocation>
</comment>
<dbReference type="Gene3D" id="1.10.442.10">
    <property type="entry name" value="Cytochrome c oxidase subunit IV"/>
    <property type="match status" value="1"/>
</dbReference>
<dbReference type="SUPFAM" id="SSF81406">
    <property type="entry name" value="Mitochondrial cytochrome c oxidase subunit IV"/>
    <property type="match status" value="1"/>
</dbReference>
<keyword evidence="9" id="KW-0472">Membrane</keyword>
<evidence type="ECO:0000256" key="4">
    <source>
        <dbReference type="ARBA" id="ARBA00022792"/>
    </source>
</evidence>
<dbReference type="OrthoDB" id="186013at2759"/>
<gene>
    <name evidence="10" type="ORF">AVEN_209721_1</name>
</gene>
<evidence type="ECO:0000256" key="2">
    <source>
        <dbReference type="ARBA" id="ARBA00008135"/>
    </source>
</evidence>
<dbReference type="GO" id="GO:0005743">
    <property type="term" value="C:mitochondrial inner membrane"/>
    <property type="evidence" value="ECO:0007669"/>
    <property type="project" value="UniProtKB-SubCell"/>
</dbReference>
<proteinExistence type="inferred from homology"/>
<dbReference type="GO" id="GO:0006123">
    <property type="term" value="P:mitochondrial electron transport, cytochrome c to oxygen"/>
    <property type="evidence" value="ECO:0007669"/>
    <property type="project" value="InterPro"/>
</dbReference>
<sequence length="208" mass="23402">MASVLYSLQSSVPRNLVRCLKHSSDLSCFNKSTWRTVTSLSFNSGFVENPCVPEVSKPAPNSRTASLYALKQKEKGDWRNLTVEEKQALYCMSFSQPFCDLAEEPADEWKLILAGTFTAMGLMILGMYAWISQDNTTEDVGPFPLKKIKGGNRRLAYFSIIQQTLCEGYKMAQNFPRSCVVSSTFVVKIFQLYTGVVPCRLNFILAFL</sequence>
<keyword evidence="8" id="KW-0496">Mitochondrion</keyword>
<evidence type="ECO:0008006" key="12">
    <source>
        <dbReference type="Google" id="ProtNLM"/>
    </source>
</evidence>
<evidence type="ECO:0000256" key="6">
    <source>
        <dbReference type="ARBA" id="ARBA00022989"/>
    </source>
</evidence>
<dbReference type="GO" id="GO:0016491">
    <property type="term" value="F:oxidoreductase activity"/>
    <property type="evidence" value="ECO:0007669"/>
    <property type="project" value="UniProtKB-KW"/>
</dbReference>
<dbReference type="InterPro" id="IPR036639">
    <property type="entry name" value="Cyt_c_oxidase_su4_sf"/>
</dbReference>
<evidence type="ECO:0000313" key="10">
    <source>
        <dbReference type="EMBL" id="GBN76148.1"/>
    </source>
</evidence>
<comment type="caution">
    <text evidence="10">The sequence shown here is derived from an EMBL/GenBank/DDBJ whole genome shotgun (WGS) entry which is preliminary data.</text>
</comment>
<keyword evidence="7" id="KW-0560">Oxidoreductase</keyword>
<dbReference type="InterPro" id="IPR004203">
    <property type="entry name" value="Cyt_c_oxidase_su4_fam"/>
</dbReference>
<evidence type="ECO:0000256" key="3">
    <source>
        <dbReference type="ARBA" id="ARBA00022692"/>
    </source>
</evidence>
<evidence type="ECO:0000256" key="9">
    <source>
        <dbReference type="ARBA" id="ARBA00023136"/>
    </source>
</evidence>
<accession>A0A4Y2RKG9</accession>
<dbReference type="GO" id="GO:0045277">
    <property type="term" value="C:respiratory chain complex IV"/>
    <property type="evidence" value="ECO:0007669"/>
    <property type="project" value="InterPro"/>
</dbReference>
<keyword evidence="6" id="KW-1133">Transmembrane helix</keyword>
<dbReference type="PANTHER" id="PTHR10707:SF10">
    <property type="entry name" value="CYTOCHROME C OXIDASE SUBUNIT 4"/>
    <property type="match status" value="1"/>
</dbReference>
<comment type="similarity">
    <text evidence="2">Belongs to the cytochrome c oxidase IV family.</text>
</comment>
<evidence type="ECO:0000256" key="7">
    <source>
        <dbReference type="ARBA" id="ARBA00023002"/>
    </source>
</evidence>